<dbReference type="InterPro" id="IPR007833">
    <property type="entry name" value="Capsule_polysaccharide_synth"/>
</dbReference>
<dbReference type="GO" id="GO:0015774">
    <property type="term" value="P:polysaccharide transport"/>
    <property type="evidence" value="ECO:0007669"/>
    <property type="project" value="InterPro"/>
</dbReference>
<reference evidence="1 2" key="1">
    <citation type="journal article" date="2013" name="Genome Announc.">
        <title>Draft Genome of the Marine Gammaproteobacterium Halomonas titanicae.</title>
        <authorList>
            <person name="Sanchez-Porro C."/>
            <person name="de la Haba R.R."/>
            <person name="Cruz-Hernandez N."/>
            <person name="Gonzalez J.M."/>
            <person name="Reyes-Guirao C."/>
            <person name="Navarro-Sampedro L."/>
            <person name="Carballo M."/>
            <person name="Ventosa A."/>
        </authorList>
    </citation>
    <scope>NUCLEOTIDE SEQUENCE [LARGE SCALE GENOMIC DNA]</scope>
    <source>
        <strain evidence="1 2">BH1</strain>
    </source>
</reference>
<comment type="caution">
    <text evidence="1">The sequence shown here is derived from an EMBL/GenBank/DDBJ whole genome shotgun (WGS) entry which is preliminary data.</text>
</comment>
<name>L9U8C5_9GAMM</name>
<dbReference type="GO" id="GO:0000271">
    <property type="term" value="P:polysaccharide biosynthetic process"/>
    <property type="evidence" value="ECO:0007669"/>
    <property type="project" value="InterPro"/>
</dbReference>
<proteinExistence type="predicted"/>
<gene>
    <name evidence="1" type="ORF">HALTITAN_2845</name>
</gene>
<dbReference type="CDD" id="cd16440">
    <property type="entry name" value="beta_Kdo_transferase_KpsC_1"/>
    <property type="match status" value="1"/>
</dbReference>
<dbReference type="CDD" id="cd16439">
    <property type="entry name" value="beta_Kdo_transferase_KpsC_2"/>
    <property type="match status" value="1"/>
</dbReference>
<evidence type="ECO:0000313" key="1">
    <source>
        <dbReference type="EMBL" id="ELY20488.1"/>
    </source>
</evidence>
<sequence>MFARLPLLPQAALCMAKRTAGYTSPGIRKLATLPALLPEFDQFVRISSLKKMPEAVIGWGLKPTSVSARQYAQRHQLIYIALEDGFLRSLGLGVNGFQPHSLVVDETGIYYDASRPSDLENWLNTASFNNEELEQAERCMALIARYRLSKYNHSPDQPINDASRASVLVVDQTAGDASIHYGGASASSFNQMLEAALAEHPDAEILVKIHPDVIAGKKQGHLLNAADHPRCRVIGEDLNPWALFDQVDHVYVVTSQLGFEALLAGKQVHCFGIPFYAGWGLTHDQLPCHRRRVKRTLVEVFAAAYLRYCRYANPYTQQPATLEETIALIADQRRQQERYRGSWRACGFSTWKRRFIGDFLGAFARVNYQAKLPESEQPDERLLVWSSRIDADFKCQHAQHMEKLWRMEDGFIRSVGLGVDLTQPLSLVIDSQGIYYDPSQPSDLETLLNSAPFSDDLLQRALQLRKRLVALKLSKYNVRGKSGIELPKGRYTILVPGQVESDASIATGSPHINTNSGLLRAVREAHPDAFIVYKAHPDVLSGARVGALDTDAKRLYDLDASDIDIATLLERVDAVHTMSSLTGFEALLRKREVSTYGLPFYAGWGLTQDALSCPRRTRSLSLDALVAGTLILYPGYVDPTTRQLCNAETVVSLLEQARAHKNTLTWKQHLYRCYRNLLIGRH</sequence>
<dbReference type="Proteomes" id="UP000011651">
    <property type="component" value="Unassembled WGS sequence"/>
</dbReference>
<dbReference type="AlphaFoldDB" id="L9U8C5"/>
<dbReference type="EMBL" id="AOPO01000017">
    <property type="protein sequence ID" value="ELY20488.1"/>
    <property type="molecule type" value="Genomic_DNA"/>
</dbReference>
<dbReference type="PATRIC" id="fig|1204738.3.peg.4281"/>
<organism evidence="1 2">
    <name type="scientific">Vreelandella titanicae BH1</name>
    <dbReference type="NCBI Taxonomy" id="1204738"/>
    <lineage>
        <taxon>Bacteria</taxon>
        <taxon>Pseudomonadati</taxon>
        <taxon>Pseudomonadota</taxon>
        <taxon>Gammaproteobacteria</taxon>
        <taxon>Oceanospirillales</taxon>
        <taxon>Halomonadaceae</taxon>
        <taxon>Vreelandella</taxon>
    </lineage>
</organism>
<accession>L9U8C5</accession>
<evidence type="ECO:0000313" key="2">
    <source>
        <dbReference type="Proteomes" id="UP000011651"/>
    </source>
</evidence>
<protein>
    <submittedName>
        <fullName evidence="1">Capsule polysaccharide biosynthesis</fullName>
    </submittedName>
</protein>
<dbReference type="Pfam" id="PF05159">
    <property type="entry name" value="Capsule_synth"/>
    <property type="match status" value="2"/>
</dbReference>